<evidence type="ECO:0000313" key="2">
    <source>
        <dbReference type="Proteomes" id="UP000319792"/>
    </source>
</evidence>
<name>A0A5C5RRX8_9ACTN</name>
<dbReference type="AlphaFoldDB" id="A0A5C5RRX8"/>
<proteinExistence type="predicted"/>
<organism evidence="1 2">
    <name type="scientific">Tsukamurella sputi</name>
    <dbReference type="NCBI Taxonomy" id="2591848"/>
    <lineage>
        <taxon>Bacteria</taxon>
        <taxon>Bacillati</taxon>
        <taxon>Actinomycetota</taxon>
        <taxon>Actinomycetes</taxon>
        <taxon>Mycobacteriales</taxon>
        <taxon>Tsukamurellaceae</taxon>
        <taxon>Tsukamurella</taxon>
    </lineage>
</organism>
<sequence>MSAQDRLTVIVAEHAVEYVNVSDEAICKCGKLIPESEHPAHVAAVIASADDLAVIELPEPDGDYWQAGPFEVTTSVGGEVIVDHEYWLSPSDATAGCAGILAAVKAAEAVSDRG</sequence>
<reference evidence="1 2" key="1">
    <citation type="submission" date="2019-08" db="EMBL/GenBank/DDBJ databases">
        <title>Tsukamurella conjunctivitidis sp. nov., Tsukamurella assacharolytica sp. nov. and Tsukamurella sputae sp. nov. isolated from patients with conjunctivitis, bacteraemia (lymphoma) and respiratory infection (sputum) in Hong Kong.</title>
        <authorList>
            <person name="Fok K.M.N."/>
            <person name="Fong J.Y.H."/>
        </authorList>
    </citation>
    <scope>NUCLEOTIDE SEQUENCE [LARGE SCALE GENOMIC DNA]</scope>
    <source>
        <strain evidence="1 2">HKU70</strain>
    </source>
</reference>
<accession>A0A5C5RRX8</accession>
<dbReference type="RefSeq" id="WP_146433302.1">
    <property type="nucleotide sequence ID" value="NZ_VIGV01000002.1"/>
</dbReference>
<dbReference type="EMBL" id="VIGV01000002">
    <property type="protein sequence ID" value="TWS25370.1"/>
    <property type="molecule type" value="Genomic_DNA"/>
</dbReference>
<evidence type="ECO:0000313" key="1">
    <source>
        <dbReference type="EMBL" id="TWS25370.1"/>
    </source>
</evidence>
<dbReference type="OrthoDB" id="3532716at2"/>
<protein>
    <submittedName>
        <fullName evidence="1">Uncharacterized protein</fullName>
    </submittedName>
</protein>
<keyword evidence="2" id="KW-1185">Reference proteome</keyword>
<dbReference type="Proteomes" id="UP000319792">
    <property type="component" value="Unassembled WGS sequence"/>
</dbReference>
<gene>
    <name evidence="1" type="ORF">FK268_09270</name>
</gene>
<comment type="caution">
    <text evidence="1">The sequence shown here is derived from an EMBL/GenBank/DDBJ whole genome shotgun (WGS) entry which is preliminary data.</text>
</comment>